<dbReference type="InterPro" id="IPR000719">
    <property type="entry name" value="Prot_kinase_dom"/>
</dbReference>
<keyword evidence="8" id="KW-1185">Reference proteome</keyword>
<dbReference type="Gene3D" id="3.80.10.10">
    <property type="entry name" value="Ribonuclease Inhibitor"/>
    <property type="match status" value="1"/>
</dbReference>
<evidence type="ECO:0000256" key="4">
    <source>
        <dbReference type="ARBA" id="ARBA00022737"/>
    </source>
</evidence>
<dbReference type="OrthoDB" id="5581784at2759"/>
<dbReference type="SUPFAM" id="SSF52058">
    <property type="entry name" value="L domain-like"/>
    <property type="match status" value="1"/>
</dbReference>
<dbReference type="STRING" id="329046.A0A1Y2C197"/>
<feature type="binding site" evidence="5">
    <location>
        <position position="40"/>
    </location>
    <ligand>
        <name>ATP</name>
        <dbReference type="ChEBI" id="CHEBI:30616"/>
    </ligand>
</feature>
<accession>A0A1Y2C197</accession>
<dbReference type="Gene3D" id="1.10.510.10">
    <property type="entry name" value="Transferase(Phosphotransferase) domain 1"/>
    <property type="match status" value="1"/>
</dbReference>
<dbReference type="PANTHER" id="PTHR48007:SF4">
    <property type="entry name" value="LEUCINE-RICH REPEAT RECEPTOR-LIKE PROTEIN KINASE PXC1"/>
    <property type="match status" value="1"/>
</dbReference>
<evidence type="ECO:0000313" key="8">
    <source>
        <dbReference type="Proteomes" id="UP000193642"/>
    </source>
</evidence>
<name>A0A1Y2C197_9FUNG</name>
<dbReference type="InterPro" id="IPR001245">
    <property type="entry name" value="Ser-Thr/Tyr_kinase_cat_dom"/>
</dbReference>
<dbReference type="EMBL" id="MCGO01000034">
    <property type="protein sequence ID" value="ORY40808.1"/>
    <property type="molecule type" value="Genomic_DNA"/>
</dbReference>
<dbReference type="Pfam" id="PF07714">
    <property type="entry name" value="PK_Tyr_Ser-Thr"/>
    <property type="match status" value="1"/>
</dbReference>
<dbReference type="InterPro" id="IPR046959">
    <property type="entry name" value="PRK1-6/SRF4-like"/>
</dbReference>
<keyword evidence="4" id="KW-0677">Repeat</keyword>
<gene>
    <name evidence="7" type="ORF">BCR33DRAFT_852670</name>
</gene>
<evidence type="ECO:0000259" key="6">
    <source>
        <dbReference type="PROSITE" id="PS50011"/>
    </source>
</evidence>
<dbReference type="PROSITE" id="PS00107">
    <property type="entry name" value="PROTEIN_KINASE_ATP"/>
    <property type="match status" value="1"/>
</dbReference>
<dbReference type="Pfam" id="PF00560">
    <property type="entry name" value="LRR_1"/>
    <property type="match status" value="4"/>
</dbReference>
<feature type="domain" description="Protein kinase" evidence="6">
    <location>
        <begin position="13"/>
        <end position="253"/>
    </location>
</feature>
<dbReference type="Proteomes" id="UP000193642">
    <property type="component" value="Unassembled WGS sequence"/>
</dbReference>
<organism evidence="7 8">
    <name type="scientific">Rhizoclosmatium globosum</name>
    <dbReference type="NCBI Taxonomy" id="329046"/>
    <lineage>
        <taxon>Eukaryota</taxon>
        <taxon>Fungi</taxon>
        <taxon>Fungi incertae sedis</taxon>
        <taxon>Chytridiomycota</taxon>
        <taxon>Chytridiomycota incertae sedis</taxon>
        <taxon>Chytridiomycetes</taxon>
        <taxon>Chytridiales</taxon>
        <taxon>Chytriomycetaceae</taxon>
        <taxon>Rhizoclosmatium</taxon>
    </lineage>
</organism>
<evidence type="ECO:0000313" key="7">
    <source>
        <dbReference type="EMBL" id="ORY40808.1"/>
    </source>
</evidence>
<comment type="subcellular location">
    <subcellularLocation>
        <location evidence="1">Cell membrane</location>
    </subcellularLocation>
</comment>
<dbReference type="GO" id="GO:0004672">
    <property type="term" value="F:protein kinase activity"/>
    <property type="evidence" value="ECO:0007669"/>
    <property type="project" value="InterPro"/>
</dbReference>
<dbReference type="PROSITE" id="PS50011">
    <property type="entry name" value="PROTEIN_KINASE_DOM"/>
    <property type="match status" value="1"/>
</dbReference>
<dbReference type="InterPro" id="IPR003591">
    <property type="entry name" value="Leu-rich_rpt_typical-subtyp"/>
</dbReference>
<dbReference type="InterPro" id="IPR032675">
    <property type="entry name" value="LRR_dom_sf"/>
</dbReference>
<dbReference type="SMART" id="SM00369">
    <property type="entry name" value="LRR_TYP"/>
    <property type="match status" value="3"/>
</dbReference>
<evidence type="ECO:0000256" key="5">
    <source>
        <dbReference type="PROSITE-ProRule" id="PRU10141"/>
    </source>
</evidence>
<dbReference type="PANTHER" id="PTHR48007">
    <property type="entry name" value="LEUCINE-RICH REPEAT RECEPTOR-LIKE PROTEIN KINASE PXC1"/>
    <property type="match status" value="1"/>
</dbReference>
<dbReference type="GO" id="GO:0005524">
    <property type="term" value="F:ATP binding"/>
    <property type="evidence" value="ECO:0007669"/>
    <property type="project" value="UniProtKB-UniRule"/>
</dbReference>
<dbReference type="InterPro" id="IPR001611">
    <property type="entry name" value="Leu-rich_rpt"/>
</dbReference>
<reference evidence="7 8" key="1">
    <citation type="submission" date="2016-07" db="EMBL/GenBank/DDBJ databases">
        <title>Pervasive Adenine N6-methylation of Active Genes in Fungi.</title>
        <authorList>
            <consortium name="DOE Joint Genome Institute"/>
            <person name="Mondo S.J."/>
            <person name="Dannebaum R.O."/>
            <person name="Kuo R.C."/>
            <person name="Labutti K."/>
            <person name="Haridas S."/>
            <person name="Kuo A."/>
            <person name="Salamov A."/>
            <person name="Ahrendt S.R."/>
            <person name="Lipzen A."/>
            <person name="Sullivan W."/>
            <person name="Andreopoulos W.B."/>
            <person name="Clum A."/>
            <person name="Lindquist E."/>
            <person name="Daum C."/>
            <person name="Ramamoorthy G.K."/>
            <person name="Gryganskyi A."/>
            <person name="Culley D."/>
            <person name="Magnuson J.K."/>
            <person name="James T.Y."/>
            <person name="O'Malley M.A."/>
            <person name="Stajich J.E."/>
            <person name="Spatafora J.W."/>
            <person name="Visel A."/>
            <person name="Grigoriev I.V."/>
        </authorList>
    </citation>
    <scope>NUCLEOTIDE SEQUENCE [LARGE SCALE GENOMIC DNA]</scope>
    <source>
        <strain evidence="7 8">JEL800</strain>
    </source>
</reference>
<dbReference type="PRINTS" id="PR00019">
    <property type="entry name" value="LEURICHRPT"/>
</dbReference>
<keyword evidence="7" id="KW-0808">Transferase</keyword>
<dbReference type="SUPFAM" id="SSF56112">
    <property type="entry name" value="Protein kinase-like (PK-like)"/>
    <property type="match status" value="1"/>
</dbReference>
<comment type="caution">
    <text evidence="7">The sequence shown here is derived from an EMBL/GenBank/DDBJ whole genome shotgun (WGS) entry which is preliminary data.</text>
</comment>
<keyword evidence="7" id="KW-0418">Kinase</keyword>
<evidence type="ECO:0000256" key="3">
    <source>
        <dbReference type="ARBA" id="ARBA00022614"/>
    </source>
</evidence>
<keyword evidence="3" id="KW-0433">Leucine-rich repeat</keyword>
<dbReference type="FunFam" id="3.80.10.10:FF:000383">
    <property type="entry name" value="Leucine-rich repeat receptor protein kinase EMS1"/>
    <property type="match status" value="1"/>
</dbReference>
<evidence type="ECO:0000256" key="2">
    <source>
        <dbReference type="ARBA" id="ARBA00022475"/>
    </source>
</evidence>
<keyword evidence="2" id="KW-1003">Cell membrane</keyword>
<dbReference type="AlphaFoldDB" id="A0A1Y2C197"/>
<dbReference type="InterPro" id="IPR011009">
    <property type="entry name" value="Kinase-like_dom_sf"/>
</dbReference>
<sequence length="555" mass="61640">MPLIDLSSHAIQTPSSQVLGQGSFSKVYAGTLDGEPVAVKELPLGSDASVLSPFQHPNIVEIKGFAVLKNPLILMERMASTLQDQLKFASQGTLSSRILWLKQVAHALAYLHQLPNPVVHGDLKTSSILIDNDGNAKINNIGLYQLKKESRFYRTPDCHLPFIAPEVYSEVDCGQTPAQDVFAFGMIMYETLCGHAPFSNARSVAISSLVENGQRPQQPTADVIPLWLWFIINRCWSHSSIERPSMGEVELLLASEGGGVPSLAATARPVQQQPPTYEQVNVTDLEFALNTSFMEAQSSSRTLSEFIVPPPIPIPPTYQEITRTDVDILWDFLPEELKRRRKIHSKQQLRNLQLQSLRFGSGHIGSNLMFTWKTDDDRLIGLNLKGEGIIAVIPPEFGELTELEELDLSENRLVGTIPPELGNLSKLVSLDLSKNKLEGRIPPSLAYCTRLVNLQLNTNRLVGTIPPELGNLSKLVSLDLSKNKLEGRIPPSIAYCTRLVNLQLNTNRLKGPVPDEFGQLSRLRTMSVSENWLTGTMPPLLKSKFYMGFQYPQFS</sequence>
<evidence type="ECO:0000256" key="1">
    <source>
        <dbReference type="ARBA" id="ARBA00004236"/>
    </source>
</evidence>
<protein>
    <submittedName>
        <fullName evidence="7">Kinase-like protein</fullName>
    </submittedName>
</protein>
<dbReference type="GO" id="GO:0005886">
    <property type="term" value="C:plasma membrane"/>
    <property type="evidence" value="ECO:0007669"/>
    <property type="project" value="UniProtKB-SubCell"/>
</dbReference>
<keyword evidence="5" id="KW-0067">ATP-binding</keyword>
<proteinExistence type="predicted"/>
<keyword evidence="5" id="KW-0547">Nucleotide-binding</keyword>
<dbReference type="InterPro" id="IPR017441">
    <property type="entry name" value="Protein_kinase_ATP_BS"/>
</dbReference>
<keyword evidence="2" id="KW-0472">Membrane</keyword>
<dbReference type="FunFam" id="3.80.10.10:FF:000041">
    <property type="entry name" value="LRR receptor-like serine/threonine-protein kinase ERECTA"/>
    <property type="match status" value="1"/>
</dbReference>